<dbReference type="GO" id="GO:0046872">
    <property type="term" value="F:metal ion binding"/>
    <property type="evidence" value="ECO:0007669"/>
    <property type="project" value="UniProtKB-KW"/>
</dbReference>
<dbReference type="PROSITE" id="PS51296">
    <property type="entry name" value="RIESKE"/>
    <property type="match status" value="1"/>
</dbReference>
<name>A0A5R9PG41_9GAMM</name>
<dbReference type="Pfam" id="PF01266">
    <property type="entry name" value="DAO"/>
    <property type="match status" value="1"/>
</dbReference>
<dbReference type="PRINTS" id="PR00162">
    <property type="entry name" value="RIESKE"/>
</dbReference>
<evidence type="ECO:0000256" key="5">
    <source>
        <dbReference type="ARBA" id="ARBA00023014"/>
    </source>
</evidence>
<dbReference type="InterPro" id="IPR017941">
    <property type="entry name" value="Rieske_2Fe-2S"/>
</dbReference>
<keyword evidence="5" id="KW-0411">Iron-sulfur</keyword>
<reference evidence="8 9" key="1">
    <citation type="submission" date="2019-04" db="EMBL/GenBank/DDBJ databases">
        <authorList>
            <person name="Grouzdev D.S."/>
            <person name="Nazina T.N."/>
        </authorList>
    </citation>
    <scope>NUCLEOTIDE SEQUENCE [LARGE SCALE GENOMIC DNA]</scope>
    <source>
        <strain evidence="8 9">SHC 3-19</strain>
    </source>
</reference>
<dbReference type="GO" id="GO:0051537">
    <property type="term" value="F:2 iron, 2 sulfur cluster binding"/>
    <property type="evidence" value="ECO:0007669"/>
    <property type="project" value="UniProtKB-KW"/>
</dbReference>
<evidence type="ECO:0000256" key="4">
    <source>
        <dbReference type="ARBA" id="ARBA00023004"/>
    </source>
</evidence>
<keyword evidence="2" id="KW-0479">Metal-binding</keyword>
<sequence>MNSLWTSTSNTRSGFESLKGSEVADVAVVGGGITGVTTALRLAEAGMSVALVESARIGAGNTGRSTGNLYATLSHGLATLLGKWGEETLRSVVRLRGEAVAQIARDVETLRLDCDFERVDLHIGLEQEAGDALQALREEFAALALAGLAPDWVEPPLALASGRMLRIRGQAQCNPCAYVQALAAQAQRRGARLFEETRVIDIDASEGRVRTTDGEIRAGAIVIATHSPIGFNLVQAEMQPCIEYGISARVEAGAMPSGIFWFRDGEHSLRRYRHAGVEHLVVIGEPHRTGEQAPEAVRLERLRGFARRHFGVETFEHCWSAQQLRSADGLPYIGRSAHDNVFIATGFAADGLTWGTVAAGLIRDLVQDKGNPAVDLLSPRRLTPVKSAKGWAEENAAVVKHLVGDRLRQVEPASLSSVAPGQGKLVDHQGKTFAVYRASDGTLTVLSPVCPHLRCHVAWNPEQPGWDCPCHGSRFHPDGRVLDGPALSDLERLRLEDAR</sequence>
<dbReference type="STRING" id="1123377.GCA_000423885_01184"/>
<dbReference type="Gene3D" id="3.50.50.60">
    <property type="entry name" value="FAD/NAD(P)-binding domain"/>
    <property type="match status" value="1"/>
</dbReference>
<dbReference type="RefSeq" id="WP_138348249.1">
    <property type="nucleotide sequence ID" value="NZ_SROY01000002.1"/>
</dbReference>
<keyword evidence="9" id="KW-1185">Reference proteome</keyword>
<dbReference type="Pfam" id="PF00355">
    <property type="entry name" value="Rieske"/>
    <property type="match status" value="1"/>
</dbReference>
<dbReference type="PANTHER" id="PTHR13847">
    <property type="entry name" value="SARCOSINE DEHYDROGENASE-RELATED"/>
    <property type="match status" value="1"/>
</dbReference>
<evidence type="ECO:0000256" key="6">
    <source>
        <dbReference type="ARBA" id="ARBA00023157"/>
    </source>
</evidence>
<dbReference type="InterPro" id="IPR036188">
    <property type="entry name" value="FAD/NAD-bd_sf"/>
</dbReference>
<dbReference type="InterPro" id="IPR036922">
    <property type="entry name" value="Rieske_2Fe-2S_sf"/>
</dbReference>
<dbReference type="PANTHER" id="PTHR13847:SF274">
    <property type="entry name" value="RIESKE 2FE-2S IRON-SULFUR PROTEIN YHFW-RELATED"/>
    <property type="match status" value="1"/>
</dbReference>
<evidence type="ECO:0000259" key="7">
    <source>
        <dbReference type="PROSITE" id="PS51296"/>
    </source>
</evidence>
<proteinExistence type="predicted"/>
<evidence type="ECO:0000256" key="3">
    <source>
        <dbReference type="ARBA" id="ARBA00023002"/>
    </source>
</evidence>
<evidence type="ECO:0000313" key="8">
    <source>
        <dbReference type="EMBL" id="TLX21993.1"/>
    </source>
</evidence>
<dbReference type="InterPro" id="IPR005805">
    <property type="entry name" value="Rieske_Fe-S_prot_C"/>
</dbReference>
<dbReference type="SUPFAM" id="SSF50022">
    <property type="entry name" value="ISP domain"/>
    <property type="match status" value="1"/>
</dbReference>
<dbReference type="InterPro" id="IPR006076">
    <property type="entry name" value="FAD-dep_OxRdtase"/>
</dbReference>
<dbReference type="SUPFAM" id="SSF51905">
    <property type="entry name" value="FAD/NAD(P)-binding domain"/>
    <property type="match status" value="1"/>
</dbReference>
<dbReference type="Gene3D" id="2.102.10.10">
    <property type="entry name" value="Rieske [2Fe-2S] iron-sulphur domain"/>
    <property type="match status" value="1"/>
</dbReference>
<dbReference type="EMBL" id="SROY01000002">
    <property type="protein sequence ID" value="TLX21993.1"/>
    <property type="molecule type" value="Genomic_DNA"/>
</dbReference>
<accession>A0A5R9PG41</accession>
<evidence type="ECO:0000313" key="9">
    <source>
        <dbReference type="Proteomes" id="UP000308508"/>
    </source>
</evidence>
<organism evidence="8 9">
    <name type="scientific">Thermomonas fusca</name>
    <dbReference type="NCBI Taxonomy" id="215690"/>
    <lineage>
        <taxon>Bacteria</taxon>
        <taxon>Pseudomonadati</taxon>
        <taxon>Pseudomonadota</taxon>
        <taxon>Gammaproteobacteria</taxon>
        <taxon>Lysobacterales</taxon>
        <taxon>Lysobacteraceae</taxon>
        <taxon>Thermomonas</taxon>
    </lineage>
</organism>
<keyword evidence="4" id="KW-0408">Iron</keyword>
<evidence type="ECO:0000256" key="2">
    <source>
        <dbReference type="ARBA" id="ARBA00022723"/>
    </source>
</evidence>
<keyword evidence="3" id="KW-0560">Oxidoreductase</keyword>
<keyword evidence="1" id="KW-0001">2Fe-2S</keyword>
<keyword evidence="6" id="KW-1015">Disulfide bond</keyword>
<dbReference type="GO" id="GO:0016491">
    <property type="term" value="F:oxidoreductase activity"/>
    <property type="evidence" value="ECO:0007669"/>
    <property type="project" value="UniProtKB-KW"/>
</dbReference>
<feature type="domain" description="Rieske" evidence="7">
    <location>
        <begin position="410"/>
        <end position="499"/>
    </location>
</feature>
<dbReference type="GO" id="GO:0005737">
    <property type="term" value="C:cytoplasm"/>
    <property type="evidence" value="ECO:0007669"/>
    <property type="project" value="TreeGrafter"/>
</dbReference>
<dbReference type="GO" id="GO:0016020">
    <property type="term" value="C:membrane"/>
    <property type="evidence" value="ECO:0007669"/>
    <property type="project" value="InterPro"/>
</dbReference>
<dbReference type="Gene3D" id="3.30.9.10">
    <property type="entry name" value="D-Amino Acid Oxidase, subunit A, domain 2"/>
    <property type="match status" value="1"/>
</dbReference>
<comment type="caution">
    <text evidence="8">The sequence shown here is derived from an EMBL/GenBank/DDBJ whole genome shotgun (WGS) entry which is preliminary data.</text>
</comment>
<evidence type="ECO:0000256" key="1">
    <source>
        <dbReference type="ARBA" id="ARBA00022714"/>
    </source>
</evidence>
<gene>
    <name evidence="8" type="ORF">E5S66_05545</name>
</gene>
<dbReference type="AlphaFoldDB" id="A0A5R9PG41"/>
<protein>
    <submittedName>
        <fullName evidence="8">FAD-dependent oxidoreductase</fullName>
    </submittedName>
</protein>
<dbReference type="Proteomes" id="UP000308508">
    <property type="component" value="Unassembled WGS sequence"/>
</dbReference>